<keyword evidence="1" id="KW-0812">Transmembrane</keyword>
<protein>
    <recommendedName>
        <fullName evidence="4">DUF2568 domain-containing protein</fullName>
    </recommendedName>
</protein>
<proteinExistence type="predicted"/>
<sequence length="117" mass="12538">MAANAVAAVLAFASGVVVTAGVSDDRLISETWRTLAYLVFAGIWTVLAVAPRRHPGLWELLLFHKAAITVFCLVRWDLTDAPTTALVDLTVTVSTAAAYVLCRGWLAWRQGGPGRNG</sequence>
<dbReference type="HOGENOM" id="CLU_2080553_0_0_11"/>
<dbReference type="EMBL" id="CP001964">
    <property type="protein sequence ID" value="ADG73439.1"/>
    <property type="molecule type" value="Genomic_DNA"/>
</dbReference>
<dbReference type="KEGG" id="cfl:Cfla_0525"/>
<dbReference type="AlphaFoldDB" id="D5UIE0"/>
<gene>
    <name evidence="2" type="ordered locus">Cfla_0525</name>
</gene>
<dbReference type="RefSeq" id="WP_013115773.1">
    <property type="nucleotide sequence ID" value="NC_014151.1"/>
</dbReference>
<feature type="transmembrane region" description="Helical" evidence="1">
    <location>
        <begin position="82"/>
        <end position="102"/>
    </location>
</feature>
<dbReference type="Proteomes" id="UP000000849">
    <property type="component" value="Chromosome"/>
</dbReference>
<keyword evidence="1" id="KW-0472">Membrane</keyword>
<accession>D5UIE0</accession>
<keyword evidence="3" id="KW-1185">Reference proteome</keyword>
<evidence type="ECO:0008006" key="4">
    <source>
        <dbReference type="Google" id="ProtNLM"/>
    </source>
</evidence>
<reference evidence="2 3" key="1">
    <citation type="journal article" date="2010" name="Stand. Genomic Sci.">
        <title>Complete genome sequence of Cellulomonas flavigena type strain (134).</title>
        <authorList>
            <person name="Abt B."/>
            <person name="Foster B."/>
            <person name="Lapidus A."/>
            <person name="Clum A."/>
            <person name="Sun H."/>
            <person name="Pukall R."/>
            <person name="Lucas S."/>
            <person name="Glavina Del Rio T."/>
            <person name="Nolan M."/>
            <person name="Tice H."/>
            <person name="Cheng J.F."/>
            <person name="Pitluck S."/>
            <person name="Liolios K."/>
            <person name="Ivanova N."/>
            <person name="Mavromatis K."/>
            <person name="Ovchinnikova G."/>
            <person name="Pati A."/>
            <person name="Goodwin L."/>
            <person name="Chen A."/>
            <person name="Palaniappan K."/>
            <person name="Land M."/>
            <person name="Hauser L."/>
            <person name="Chang Y.J."/>
            <person name="Jeffries C.D."/>
            <person name="Rohde M."/>
            <person name="Goker M."/>
            <person name="Woyke T."/>
            <person name="Bristow J."/>
            <person name="Eisen J.A."/>
            <person name="Markowitz V."/>
            <person name="Hugenholtz P."/>
            <person name="Kyrpides N.C."/>
            <person name="Klenk H.P."/>
        </authorList>
    </citation>
    <scope>NUCLEOTIDE SEQUENCE [LARGE SCALE GENOMIC DNA]</scope>
    <source>
        <strain evidence="3">ATCC 482 / DSM 20109 / BCRC 11376 / JCM 18109 / NBRC 3775 / NCIMB 8073 / NRS 134</strain>
    </source>
</reference>
<evidence type="ECO:0000256" key="1">
    <source>
        <dbReference type="SAM" id="Phobius"/>
    </source>
</evidence>
<feature type="transmembrane region" description="Helical" evidence="1">
    <location>
        <begin position="31"/>
        <end position="50"/>
    </location>
</feature>
<dbReference type="eggNOG" id="ENOG50345N0">
    <property type="taxonomic scope" value="Bacteria"/>
</dbReference>
<evidence type="ECO:0000313" key="3">
    <source>
        <dbReference type="Proteomes" id="UP000000849"/>
    </source>
</evidence>
<organism evidence="2 3">
    <name type="scientific">Cellulomonas flavigena (strain ATCC 482 / DSM 20109 / BCRC 11376 / JCM 18109 / NBRC 3775 / NCIMB 8073 / NRS 134)</name>
    <dbReference type="NCBI Taxonomy" id="446466"/>
    <lineage>
        <taxon>Bacteria</taxon>
        <taxon>Bacillati</taxon>
        <taxon>Actinomycetota</taxon>
        <taxon>Actinomycetes</taxon>
        <taxon>Micrococcales</taxon>
        <taxon>Cellulomonadaceae</taxon>
        <taxon>Cellulomonas</taxon>
    </lineage>
</organism>
<keyword evidence="1" id="KW-1133">Transmembrane helix</keyword>
<evidence type="ECO:0000313" key="2">
    <source>
        <dbReference type="EMBL" id="ADG73439.1"/>
    </source>
</evidence>
<name>D5UIE0_CELFN</name>
<feature type="transmembrane region" description="Helical" evidence="1">
    <location>
        <begin position="57"/>
        <end position="76"/>
    </location>
</feature>
<dbReference type="STRING" id="446466.Cfla_0525"/>